<feature type="compositionally biased region" description="Low complexity" evidence="1">
    <location>
        <begin position="64"/>
        <end position="79"/>
    </location>
</feature>
<keyword evidence="3" id="KW-1185">Reference proteome</keyword>
<dbReference type="AlphaFoldDB" id="A0A3B3UYG6"/>
<reference evidence="2" key="1">
    <citation type="submission" date="2025-08" db="UniProtKB">
        <authorList>
            <consortium name="Ensembl"/>
        </authorList>
    </citation>
    <scope>IDENTIFICATION</scope>
</reference>
<dbReference type="Ensembl" id="ENSPLAT00000027030.1">
    <property type="protein sequence ID" value="ENSPLAP00000017722.1"/>
    <property type="gene ID" value="ENSPLAG00000022193.1"/>
</dbReference>
<evidence type="ECO:0000256" key="1">
    <source>
        <dbReference type="SAM" id="MobiDB-lite"/>
    </source>
</evidence>
<protein>
    <submittedName>
        <fullName evidence="2">Si:ch211-158m24.12</fullName>
    </submittedName>
</protein>
<feature type="region of interest" description="Disordered" evidence="1">
    <location>
        <begin position="58"/>
        <end position="79"/>
    </location>
</feature>
<proteinExistence type="predicted"/>
<dbReference type="GeneTree" id="ENSGT00990000203721"/>
<dbReference type="Proteomes" id="UP000261500">
    <property type="component" value="Unplaced"/>
</dbReference>
<sequence length="79" mass="9011">MLDLPELGHFLELLLATLHGEVLSLIQPVLQVLDCNLQVLLHPLQRFWLPELHRPPHPEPGPDHFPTSSWCSEGWCSES</sequence>
<organism evidence="2 3">
    <name type="scientific">Poecilia latipinna</name>
    <name type="common">sailfin molly</name>
    <dbReference type="NCBI Taxonomy" id="48699"/>
    <lineage>
        <taxon>Eukaryota</taxon>
        <taxon>Metazoa</taxon>
        <taxon>Chordata</taxon>
        <taxon>Craniata</taxon>
        <taxon>Vertebrata</taxon>
        <taxon>Euteleostomi</taxon>
        <taxon>Actinopterygii</taxon>
        <taxon>Neopterygii</taxon>
        <taxon>Teleostei</taxon>
        <taxon>Neoteleostei</taxon>
        <taxon>Acanthomorphata</taxon>
        <taxon>Ovalentaria</taxon>
        <taxon>Atherinomorphae</taxon>
        <taxon>Cyprinodontiformes</taxon>
        <taxon>Poeciliidae</taxon>
        <taxon>Poeciliinae</taxon>
        <taxon>Poecilia</taxon>
    </lineage>
</organism>
<accession>A0A3B3UYG6</accession>
<evidence type="ECO:0000313" key="3">
    <source>
        <dbReference type="Proteomes" id="UP000261500"/>
    </source>
</evidence>
<reference evidence="2" key="2">
    <citation type="submission" date="2025-09" db="UniProtKB">
        <authorList>
            <consortium name="Ensembl"/>
        </authorList>
    </citation>
    <scope>IDENTIFICATION</scope>
</reference>
<name>A0A3B3UYG6_9TELE</name>
<evidence type="ECO:0000313" key="2">
    <source>
        <dbReference type="Ensembl" id="ENSPLAP00000017722.1"/>
    </source>
</evidence>